<keyword evidence="1" id="KW-0812">Transmembrane</keyword>
<evidence type="ECO:0000313" key="2">
    <source>
        <dbReference type="EMBL" id="SUB01942.1"/>
    </source>
</evidence>
<sequence length="34" mass="3973">MYYLLLGSDMAIYLCFPVFYIIDFYVSLRNLSAG</sequence>
<dbReference type="Proteomes" id="UP000255000">
    <property type="component" value="Unassembled WGS sequence"/>
</dbReference>
<dbReference type="AlphaFoldDB" id="A0A378ZXJ1"/>
<proteinExistence type="predicted"/>
<protein>
    <submittedName>
        <fullName evidence="2">Uncharacterized protein</fullName>
    </submittedName>
</protein>
<dbReference type="EMBL" id="UGSK01000001">
    <property type="protein sequence ID" value="SUB01942.1"/>
    <property type="molecule type" value="Genomic_DNA"/>
</dbReference>
<name>A0A378ZXJ1_9HYPH</name>
<accession>A0A378ZXJ1</accession>
<organism evidence="2 3">
    <name type="scientific">Pannonibacter phragmitetus</name>
    <dbReference type="NCBI Taxonomy" id="121719"/>
    <lineage>
        <taxon>Bacteria</taxon>
        <taxon>Pseudomonadati</taxon>
        <taxon>Pseudomonadota</taxon>
        <taxon>Alphaproteobacteria</taxon>
        <taxon>Hyphomicrobiales</taxon>
        <taxon>Stappiaceae</taxon>
        <taxon>Pannonibacter</taxon>
    </lineage>
</organism>
<keyword evidence="1" id="KW-1133">Transmembrane helix</keyword>
<evidence type="ECO:0000256" key="1">
    <source>
        <dbReference type="SAM" id="Phobius"/>
    </source>
</evidence>
<gene>
    <name evidence="2" type="ORF">NCTC13350_02891</name>
</gene>
<evidence type="ECO:0000313" key="3">
    <source>
        <dbReference type="Proteomes" id="UP000255000"/>
    </source>
</evidence>
<keyword evidence="1" id="KW-0472">Membrane</keyword>
<feature type="transmembrane region" description="Helical" evidence="1">
    <location>
        <begin position="6"/>
        <end position="26"/>
    </location>
</feature>
<reference evidence="2 3" key="1">
    <citation type="submission" date="2018-06" db="EMBL/GenBank/DDBJ databases">
        <authorList>
            <consortium name="Pathogen Informatics"/>
            <person name="Doyle S."/>
        </authorList>
    </citation>
    <scope>NUCLEOTIDE SEQUENCE [LARGE SCALE GENOMIC DNA]</scope>
    <source>
        <strain evidence="2 3">NCTC13350</strain>
    </source>
</reference>